<organism evidence="1 2">
    <name type="scientific">Aspergillus melleus</name>
    <dbReference type="NCBI Taxonomy" id="138277"/>
    <lineage>
        <taxon>Eukaryota</taxon>
        <taxon>Fungi</taxon>
        <taxon>Dikarya</taxon>
        <taxon>Ascomycota</taxon>
        <taxon>Pezizomycotina</taxon>
        <taxon>Eurotiomycetes</taxon>
        <taxon>Eurotiomycetidae</taxon>
        <taxon>Eurotiales</taxon>
        <taxon>Aspergillaceae</taxon>
        <taxon>Aspergillus</taxon>
        <taxon>Aspergillus subgen. Circumdati</taxon>
    </lineage>
</organism>
<keyword evidence="2" id="KW-1185">Reference proteome</keyword>
<sequence length="914" mass="101619">MHLLHSLFATGIGLRLVALVAGHTDFSTEQFTGTLDGKSGVLRSLKPKGTSEEFDFSPSDVFDQRNGNGNYHTGDLTLRYRVGGSGAWTNVDTATDRRGLGSKKSASNSSSSAVIASSDLGGTTNVSLADDLSITRSWVDYEGDLAFNFTVTNKNSESIELGSLGFPIEWNTIFFERTGEETRHTCVLVDPYIGLDAGYVQVTRLLGTGPHLVITPLGETKFEAWRFLPETGESKLAYHSQVFEGNYEWQVYSKAWAENEWKGVTPWNKPTSLTLRPGQTVSYGLRFSVVDSVEKIEEKVASLGIPVAQGVPGYILPRDLDGKLFVRTNESVEAVDVIPGGLTVKQLDDVNDEWKAFSVTPQEDAFGRTRIELKYGNGFTHSLHYYITDTGPKSLSKLGNYLTETQWFDETDPFGRSPSIITYDHSADAPVLQDNRVWIAGLSDEGGAGAFVTAAMKQIAQPVAKEIVKLETFVNETVWARLQLTSGENKYGVRKSLFYYDKEAMPDFTYDSDIYWPGAWDKEGADLLDRAYNYVHVTCLYWALYRAGRSSSVLERQSAQWYLEQAYETIRFVYGTHKDGSRNTWYNDLGLMGETVWKLVLDDLRLENYTTEAETLEGIFKPRAQEWSTQEDPFGSEQAWDCTGQEGVYLWTKYFGFTETAQKTIESIHGFMPTVAHWGWNGNARRYWDFGTAGKLSRIERQIHHYGSSLNALPILDNYHSSSNPTSDLSLYDLRIGYGGNQGPLTNIHQDGFGSMSFHSFPETLDWDAYSGDYGSGFVGHVLGAATYVLKHPTFGWLSYGGNVVSTENGQVVVEPKDSVRQRAYVVDAGLWVGLDSGVITRVAVDLEKKTVALNIEKGVSGIETVDMERALVKYSVTEGIVDSEVKLTRGAKDGKYGQEVEFAEGKASLTFAW</sequence>
<protein>
    <submittedName>
        <fullName evidence="1">Uncharacterized protein</fullName>
    </submittedName>
</protein>
<evidence type="ECO:0000313" key="1">
    <source>
        <dbReference type="EMBL" id="KAK1144134.1"/>
    </source>
</evidence>
<comment type="caution">
    <text evidence="1">The sequence shown here is derived from an EMBL/GenBank/DDBJ whole genome shotgun (WGS) entry which is preliminary data.</text>
</comment>
<reference evidence="1 2" key="1">
    <citation type="journal article" date="2023" name="ACS Omega">
        <title>Identification of the Neoaspergillic Acid Biosynthesis Gene Cluster by Establishing an In Vitro CRISPR-Ribonucleoprotein Genetic System in Aspergillus melleus.</title>
        <authorList>
            <person name="Yuan B."/>
            <person name="Grau M.F."/>
            <person name="Murata R.M."/>
            <person name="Torok T."/>
            <person name="Venkateswaran K."/>
            <person name="Stajich J.E."/>
            <person name="Wang C.C.C."/>
        </authorList>
    </citation>
    <scope>NUCLEOTIDE SEQUENCE [LARGE SCALE GENOMIC DNA]</scope>
    <source>
        <strain evidence="1 2">IMV 1140</strain>
    </source>
</reference>
<dbReference type="Proteomes" id="UP001177260">
    <property type="component" value="Unassembled WGS sequence"/>
</dbReference>
<dbReference type="EMBL" id="JAOPJF010000033">
    <property type="protein sequence ID" value="KAK1144134.1"/>
    <property type="molecule type" value="Genomic_DNA"/>
</dbReference>
<gene>
    <name evidence="1" type="ORF">N8T08_005796</name>
</gene>
<accession>A0ACC3B1D4</accession>
<proteinExistence type="predicted"/>
<evidence type="ECO:0000313" key="2">
    <source>
        <dbReference type="Proteomes" id="UP001177260"/>
    </source>
</evidence>
<name>A0ACC3B1D4_9EURO</name>